<feature type="transmembrane region" description="Helical" evidence="1">
    <location>
        <begin position="116"/>
        <end position="133"/>
    </location>
</feature>
<reference evidence="3 4" key="1">
    <citation type="submission" date="2018-05" db="EMBL/GenBank/DDBJ databases">
        <title>A metagenomic window into the 2 km-deep terrestrial subsurface aquifer revealed taxonomically and functionally diverse microbial community comprising novel uncultured bacterial lineages.</title>
        <authorList>
            <person name="Kadnikov V.V."/>
            <person name="Mardanov A.V."/>
            <person name="Beletsky A.V."/>
            <person name="Banks D."/>
            <person name="Pimenov N.V."/>
            <person name="Frank Y.A."/>
            <person name="Karnachuk O.V."/>
            <person name="Ravin N.V."/>
        </authorList>
    </citation>
    <scope>NUCLEOTIDE SEQUENCE [LARGE SCALE GENOMIC DNA]</scope>
    <source>
        <strain evidence="3">BY5</strain>
    </source>
</reference>
<sequence length="305" mass="33043">MPETSVSVRIAALGLFGAVLAMALPLACPDIRTPYFLGARMFGGVAAACFVLALGARQAQRPAASTTLWIFGATFLAYAAMELVYQRITLRLPLTGTSPAAVAFLGQVNDYVLDRSYQYLAILALWLLLRQALSPTWTSRVRMGDPRHETTILGGDQPMTWSRVARRLTVMIALLAGAGAFLRLAGTFDGRTAALLGGRFLGGFNNSLIEEIVFRGLLLPAFLLPLGPTEANWLQAGFFSIIHYSFIEEWALMPVAIESSRLLFYLGIGWFLGRSTLDTGGIGISTYLHFLITAAIWTTLTLGGS</sequence>
<evidence type="ECO:0000313" key="4">
    <source>
        <dbReference type="Proteomes" id="UP000252355"/>
    </source>
</evidence>
<accession>A0A367ZT12</accession>
<gene>
    <name evidence="3" type="ORF">OZSIB_2364</name>
</gene>
<keyword evidence="1" id="KW-0812">Transmembrane</keyword>
<feature type="transmembrane region" description="Helical" evidence="1">
    <location>
        <begin position="250"/>
        <end position="272"/>
    </location>
</feature>
<feature type="transmembrane region" description="Helical" evidence="1">
    <location>
        <begin position="68"/>
        <end position="88"/>
    </location>
</feature>
<feature type="domain" description="CAAX prenyl protease 2/Lysostaphin resistance protein A-like" evidence="2">
    <location>
        <begin position="201"/>
        <end position="293"/>
    </location>
</feature>
<dbReference type="Proteomes" id="UP000252355">
    <property type="component" value="Unassembled WGS sequence"/>
</dbReference>
<dbReference type="GO" id="GO:0004175">
    <property type="term" value="F:endopeptidase activity"/>
    <property type="evidence" value="ECO:0007669"/>
    <property type="project" value="UniProtKB-ARBA"/>
</dbReference>
<dbReference type="EMBL" id="QOQW01000003">
    <property type="protein sequence ID" value="RCK80987.1"/>
    <property type="molecule type" value="Genomic_DNA"/>
</dbReference>
<name>A0A367ZT12_9BACT</name>
<evidence type="ECO:0000256" key="1">
    <source>
        <dbReference type="SAM" id="Phobius"/>
    </source>
</evidence>
<feature type="transmembrane region" description="Helical" evidence="1">
    <location>
        <begin position="284"/>
        <end position="303"/>
    </location>
</feature>
<organism evidence="3 4">
    <name type="scientific">Candidatus Ozemobacter sibiricus</name>
    <dbReference type="NCBI Taxonomy" id="2268124"/>
    <lineage>
        <taxon>Bacteria</taxon>
        <taxon>Candidatus Ozemobacteria</taxon>
        <taxon>Candidatus Ozemobacterales</taxon>
        <taxon>Candidatus Ozemobacteraceae</taxon>
        <taxon>Candidatus Ozemobacter</taxon>
    </lineage>
</organism>
<keyword evidence="1" id="KW-1133">Transmembrane helix</keyword>
<feature type="transmembrane region" description="Helical" evidence="1">
    <location>
        <begin position="35"/>
        <end position="56"/>
    </location>
</feature>
<dbReference type="GO" id="GO:0080120">
    <property type="term" value="P:CAAX-box protein maturation"/>
    <property type="evidence" value="ECO:0007669"/>
    <property type="project" value="UniProtKB-ARBA"/>
</dbReference>
<dbReference type="Pfam" id="PF02517">
    <property type="entry name" value="Rce1-like"/>
    <property type="match status" value="1"/>
</dbReference>
<dbReference type="InterPro" id="IPR003675">
    <property type="entry name" value="Rce1/LyrA-like_dom"/>
</dbReference>
<keyword evidence="1" id="KW-0472">Membrane</keyword>
<evidence type="ECO:0000259" key="2">
    <source>
        <dbReference type="Pfam" id="PF02517"/>
    </source>
</evidence>
<evidence type="ECO:0000313" key="3">
    <source>
        <dbReference type="EMBL" id="RCK80987.1"/>
    </source>
</evidence>
<protein>
    <recommendedName>
        <fullName evidence="2">CAAX prenyl protease 2/Lysostaphin resistance protein A-like domain-containing protein</fullName>
    </recommendedName>
</protein>
<comment type="caution">
    <text evidence="3">The sequence shown here is derived from an EMBL/GenBank/DDBJ whole genome shotgun (WGS) entry which is preliminary data.</text>
</comment>
<feature type="transmembrane region" description="Helical" evidence="1">
    <location>
        <begin position="168"/>
        <end position="186"/>
    </location>
</feature>
<proteinExistence type="predicted"/>
<dbReference type="AlphaFoldDB" id="A0A367ZT12"/>